<organism evidence="2 3">
    <name type="scientific">Colocasia esculenta</name>
    <name type="common">Wild taro</name>
    <name type="synonym">Arum esculentum</name>
    <dbReference type="NCBI Taxonomy" id="4460"/>
    <lineage>
        <taxon>Eukaryota</taxon>
        <taxon>Viridiplantae</taxon>
        <taxon>Streptophyta</taxon>
        <taxon>Embryophyta</taxon>
        <taxon>Tracheophyta</taxon>
        <taxon>Spermatophyta</taxon>
        <taxon>Magnoliopsida</taxon>
        <taxon>Liliopsida</taxon>
        <taxon>Araceae</taxon>
        <taxon>Aroideae</taxon>
        <taxon>Colocasieae</taxon>
        <taxon>Colocasia</taxon>
    </lineage>
</organism>
<comment type="caution">
    <text evidence="2">The sequence shown here is derived from an EMBL/GenBank/DDBJ whole genome shotgun (WGS) entry which is preliminary data.</text>
</comment>
<name>A0A843U0B1_COLES</name>
<evidence type="ECO:0000313" key="3">
    <source>
        <dbReference type="Proteomes" id="UP000652761"/>
    </source>
</evidence>
<evidence type="ECO:0000313" key="2">
    <source>
        <dbReference type="EMBL" id="MQL75517.1"/>
    </source>
</evidence>
<protein>
    <submittedName>
        <fullName evidence="2">Uncharacterized protein</fullName>
    </submittedName>
</protein>
<reference evidence="2" key="1">
    <citation type="submission" date="2017-07" db="EMBL/GenBank/DDBJ databases">
        <title>Taro Niue Genome Assembly and Annotation.</title>
        <authorList>
            <person name="Atibalentja N."/>
            <person name="Keating K."/>
            <person name="Fields C.J."/>
        </authorList>
    </citation>
    <scope>NUCLEOTIDE SEQUENCE</scope>
    <source>
        <strain evidence="2">Niue_2</strain>
        <tissue evidence="2">Leaf</tissue>
    </source>
</reference>
<sequence>MPTEVADSVSPCPSHLSGDPSPSHISGAPSRSHLVGASSPSHSSADSSVFQPSGIYIFCSRTICTILGEGHWPSRAD</sequence>
<dbReference type="EMBL" id="NMUH01000254">
    <property type="protein sequence ID" value="MQL75517.1"/>
    <property type="molecule type" value="Genomic_DNA"/>
</dbReference>
<dbReference type="Proteomes" id="UP000652761">
    <property type="component" value="Unassembled WGS sequence"/>
</dbReference>
<gene>
    <name evidence="2" type="ORF">Taro_007881</name>
</gene>
<feature type="region of interest" description="Disordered" evidence="1">
    <location>
        <begin position="1"/>
        <end position="48"/>
    </location>
</feature>
<evidence type="ECO:0000256" key="1">
    <source>
        <dbReference type="SAM" id="MobiDB-lite"/>
    </source>
</evidence>
<accession>A0A843U0B1</accession>
<feature type="compositionally biased region" description="Low complexity" evidence="1">
    <location>
        <begin position="32"/>
        <end position="48"/>
    </location>
</feature>
<proteinExistence type="predicted"/>
<keyword evidence="3" id="KW-1185">Reference proteome</keyword>
<dbReference type="AlphaFoldDB" id="A0A843U0B1"/>